<organism evidence="1 2">
    <name type="scientific">Taxus chinensis</name>
    <name type="common">Chinese yew</name>
    <name type="synonym">Taxus wallichiana var. chinensis</name>
    <dbReference type="NCBI Taxonomy" id="29808"/>
    <lineage>
        <taxon>Eukaryota</taxon>
        <taxon>Viridiplantae</taxon>
        <taxon>Streptophyta</taxon>
        <taxon>Embryophyta</taxon>
        <taxon>Tracheophyta</taxon>
        <taxon>Spermatophyta</taxon>
        <taxon>Pinopsida</taxon>
        <taxon>Pinidae</taxon>
        <taxon>Conifers II</taxon>
        <taxon>Cupressales</taxon>
        <taxon>Taxaceae</taxon>
        <taxon>Taxus</taxon>
    </lineage>
</organism>
<proteinExistence type="predicted"/>
<keyword evidence="2" id="KW-1185">Reference proteome</keyword>
<feature type="non-terminal residue" evidence="1">
    <location>
        <position position="1"/>
    </location>
</feature>
<feature type="non-terminal residue" evidence="1">
    <location>
        <position position="51"/>
    </location>
</feature>
<dbReference type="EMBL" id="JAHRHJ020000004">
    <property type="protein sequence ID" value="KAH9317287.1"/>
    <property type="molecule type" value="Genomic_DNA"/>
</dbReference>
<dbReference type="AlphaFoldDB" id="A0AA38LDV1"/>
<sequence length="51" mass="6064">LWLAHKDFPCWMGTLVSIRSWSRKRISSKQHLQPNGEHMLIKKCLLVCQMQ</sequence>
<evidence type="ECO:0000313" key="1">
    <source>
        <dbReference type="EMBL" id="KAH9317287.1"/>
    </source>
</evidence>
<protein>
    <submittedName>
        <fullName evidence="1">Uncharacterized protein</fullName>
    </submittedName>
</protein>
<comment type="caution">
    <text evidence="1">The sequence shown here is derived from an EMBL/GenBank/DDBJ whole genome shotgun (WGS) entry which is preliminary data.</text>
</comment>
<dbReference type="Proteomes" id="UP000824469">
    <property type="component" value="Unassembled WGS sequence"/>
</dbReference>
<name>A0AA38LDV1_TAXCH</name>
<reference evidence="1 2" key="1">
    <citation type="journal article" date="2021" name="Nat. Plants">
        <title>The Taxus genome provides insights into paclitaxel biosynthesis.</title>
        <authorList>
            <person name="Xiong X."/>
            <person name="Gou J."/>
            <person name="Liao Q."/>
            <person name="Li Y."/>
            <person name="Zhou Q."/>
            <person name="Bi G."/>
            <person name="Li C."/>
            <person name="Du R."/>
            <person name="Wang X."/>
            <person name="Sun T."/>
            <person name="Guo L."/>
            <person name="Liang H."/>
            <person name="Lu P."/>
            <person name="Wu Y."/>
            <person name="Zhang Z."/>
            <person name="Ro D.K."/>
            <person name="Shang Y."/>
            <person name="Huang S."/>
            <person name="Yan J."/>
        </authorList>
    </citation>
    <scope>NUCLEOTIDE SEQUENCE [LARGE SCALE GENOMIC DNA]</scope>
    <source>
        <strain evidence="1">Ta-2019</strain>
    </source>
</reference>
<gene>
    <name evidence="1" type="ORF">KI387_019056</name>
</gene>
<evidence type="ECO:0000313" key="2">
    <source>
        <dbReference type="Proteomes" id="UP000824469"/>
    </source>
</evidence>
<accession>A0AA38LDV1</accession>